<dbReference type="InterPro" id="IPR010502">
    <property type="entry name" value="Carb-bd_dom_fam9"/>
</dbReference>
<evidence type="ECO:0000259" key="1">
    <source>
        <dbReference type="Pfam" id="PF16011"/>
    </source>
</evidence>
<dbReference type="SUPFAM" id="SSF49344">
    <property type="entry name" value="CBD9-like"/>
    <property type="match status" value="1"/>
</dbReference>
<keyword evidence="3" id="KW-1185">Reference proteome</keyword>
<proteinExistence type="predicted"/>
<dbReference type="EMBL" id="CP012040">
    <property type="protein sequence ID" value="AKP51413.1"/>
    <property type="molecule type" value="Genomic_DNA"/>
</dbReference>
<organism evidence="2 3">
    <name type="scientific">Cyclobacterium amurskyense</name>
    <dbReference type="NCBI Taxonomy" id="320787"/>
    <lineage>
        <taxon>Bacteria</taxon>
        <taxon>Pseudomonadati</taxon>
        <taxon>Bacteroidota</taxon>
        <taxon>Cytophagia</taxon>
        <taxon>Cytophagales</taxon>
        <taxon>Cyclobacteriaceae</taxon>
        <taxon>Cyclobacterium</taxon>
    </lineage>
</organism>
<dbReference type="GO" id="GO:0016052">
    <property type="term" value="P:carbohydrate catabolic process"/>
    <property type="evidence" value="ECO:0007669"/>
    <property type="project" value="InterPro"/>
</dbReference>
<dbReference type="KEGG" id="camu:CA2015_1986"/>
<feature type="domain" description="Carbohydrate-binding" evidence="1">
    <location>
        <begin position="71"/>
        <end position="249"/>
    </location>
</feature>
<sequence length="250" mass="28862">MKLIVSFLIVIFGLIQGPNPKVMKESNSPVSEYIVKSVDKPITIDGNWDKPEWQEVEAASIALHMGPEPEKFIPKTQVKLRYDKDNIYGIFKVEDNYVRCLVQEVNGAVSKDSCVEFFFAPDSDEPLKYFNLEINCSGVPLFHYVTVPRKEFKVLKPEEIKQIEIAHTMPDKVDPEITQPVTWYIEFKVPLAVLKKHRNITNPAPGVTWKANFYKVAAKTSNPHYYTWNEVINPRPDFHLPKYFGKITFQ</sequence>
<dbReference type="CDD" id="cd09620">
    <property type="entry name" value="CBM9_like_3"/>
    <property type="match status" value="1"/>
</dbReference>
<protein>
    <submittedName>
        <fullName evidence="2">GGDEF domain protein (Selenocysteine protein)</fullName>
    </submittedName>
</protein>
<dbReference type="GO" id="GO:0030246">
    <property type="term" value="F:carbohydrate binding"/>
    <property type="evidence" value="ECO:0007669"/>
    <property type="project" value="InterPro"/>
</dbReference>
<dbReference type="STRING" id="320787.CA2015_1986"/>
<accession>A0A0H4PF29</accession>
<dbReference type="Proteomes" id="UP000036520">
    <property type="component" value="Chromosome"/>
</dbReference>
<evidence type="ECO:0000313" key="2">
    <source>
        <dbReference type="EMBL" id="AKP51413.1"/>
    </source>
</evidence>
<evidence type="ECO:0000313" key="3">
    <source>
        <dbReference type="Proteomes" id="UP000036520"/>
    </source>
</evidence>
<dbReference type="AlphaFoldDB" id="A0A0H4PF29"/>
<name>A0A0H4PF29_9BACT</name>
<dbReference type="GO" id="GO:0004553">
    <property type="term" value="F:hydrolase activity, hydrolyzing O-glycosyl compounds"/>
    <property type="evidence" value="ECO:0007669"/>
    <property type="project" value="InterPro"/>
</dbReference>
<reference evidence="2 3" key="1">
    <citation type="submission" date="2015-07" db="EMBL/GenBank/DDBJ databases">
        <authorList>
            <person name="Kim K.M."/>
        </authorList>
    </citation>
    <scope>NUCLEOTIDE SEQUENCE [LARGE SCALE GENOMIC DNA]</scope>
    <source>
        <strain evidence="2 3">KCTC 12363</strain>
    </source>
</reference>
<dbReference type="Pfam" id="PF16011">
    <property type="entry name" value="CBM9_2"/>
    <property type="match status" value="1"/>
</dbReference>
<dbReference type="Gene3D" id="2.60.40.1190">
    <property type="match status" value="1"/>
</dbReference>
<gene>
    <name evidence="2" type="ORF">CA2015_1986</name>
</gene>